<evidence type="ECO:0000256" key="3">
    <source>
        <dbReference type="ARBA" id="ARBA00012291"/>
    </source>
</evidence>
<dbReference type="GO" id="GO:0003883">
    <property type="term" value="F:CTP synthase activity"/>
    <property type="evidence" value="ECO:0007669"/>
    <property type="project" value="UniProtKB-EC"/>
</dbReference>
<dbReference type="EC" id="6.3.4.2" evidence="3"/>
<dbReference type="FunFam" id="3.40.50.300:FF:000009">
    <property type="entry name" value="CTP synthase"/>
    <property type="match status" value="1"/>
</dbReference>
<dbReference type="Gene3D" id="3.40.50.880">
    <property type="match status" value="1"/>
</dbReference>
<evidence type="ECO:0000256" key="5">
    <source>
        <dbReference type="ARBA" id="ARBA00022723"/>
    </source>
</evidence>
<name>A0A7V5HZ38_UNCAE</name>
<dbReference type="CDD" id="cd03113">
    <property type="entry name" value="CTPS_N"/>
    <property type="match status" value="1"/>
</dbReference>
<dbReference type="Gene3D" id="3.40.50.300">
    <property type="entry name" value="P-loop containing nucleotide triphosphate hydrolases"/>
    <property type="match status" value="1"/>
</dbReference>
<dbReference type="PROSITE" id="PS51273">
    <property type="entry name" value="GATASE_TYPE_1"/>
    <property type="match status" value="1"/>
</dbReference>
<dbReference type="GO" id="GO:0046872">
    <property type="term" value="F:metal ion binding"/>
    <property type="evidence" value="ECO:0007669"/>
    <property type="project" value="UniProtKB-KW"/>
</dbReference>
<keyword evidence="7" id="KW-0067">ATP-binding</keyword>
<dbReference type="CDD" id="cd01746">
    <property type="entry name" value="GATase1_CTP_Synthase"/>
    <property type="match status" value="1"/>
</dbReference>
<dbReference type="UniPathway" id="UPA00159">
    <property type="reaction ID" value="UER00277"/>
</dbReference>
<dbReference type="GO" id="GO:0042802">
    <property type="term" value="F:identical protein binding"/>
    <property type="evidence" value="ECO:0007669"/>
    <property type="project" value="TreeGrafter"/>
</dbReference>
<evidence type="ECO:0000256" key="6">
    <source>
        <dbReference type="ARBA" id="ARBA00022741"/>
    </source>
</evidence>
<dbReference type="InterPro" id="IPR027417">
    <property type="entry name" value="P-loop_NTPase"/>
</dbReference>
<evidence type="ECO:0000256" key="10">
    <source>
        <dbReference type="ARBA" id="ARBA00022975"/>
    </source>
</evidence>
<evidence type="ECO:0000256" key="9">
    <source>
        <dbReference type="ARBA" id="ARBA00022962"/>
    </source>
</evidence>
<evidence type="ECO:0000256" key="7">
    <source>
        <dbReference type="ARBA" id="ARBA00022840"/>
    </source>
</evidence>
<dbReference type="GO" id="GO:0019856">
    <property type="term" value="P:pyrimidine nucleobase biosynthetic process"/>
    <property type="evidence" value="ECO:0007669"/>
    <property type="project" value="TreeGrafter"/>
</dbReference>
<comment type="similarity">
    <text evidence="2">Belongs to the CTP synthase family.</text>
</comment>
<keyword evidence="16" id="KW-0472">Membrane</keyword>
<dbReference type="SUPFAM" id="SSF52540">
    <property type="entry name" value="P-loop containing nucleoside triphosphate hydrolases"/>
    <property type="match status" value="1"/>
</dbReference>
<evidence type="ECO:0000256" key="16">
    <source>
        <dbReference type="SAM" id="Phobius"/>
    </source>
</evidence>
<dbReference type="Pfam" id="PF06418">
    <property type="entry name" value="CTP_synth_N"/>
    <property type="match status" value="1"/>
</dbReference>
<dbReference type="InterPro" id="IPR033828">
    <property type="entry name" value="GATase1_CTP_Synthase"/>
</dbReference>
<dbReference type="Pfam" id="PF00117">
    <property type="entry name" value="GATase"/>
    <property type="match status" value="1"/>
</dbReference>
<feature type="domain" description="CTP synthase N-terminal" evidence="18">
    <location>
        <begin position="3"/>
        <end position="259"/>
    </location>
</feature>
<keyword evidence="16" id="KW-0812">Transmembrane</keyword>
<keyword evidence="4 19" id="KW-0436">Ligase</keyword>
<keyword evidence="6" id="KW-0547">Nucleotide-binding</keyword>
<keyword evidence="16" id="KW-1133">Transmembrane helix</keyword>
<comment type="catalytic activity">
    <reaction evidence="11">
        <text>UTP + L-glutamine + ATP + H2O = CTP + L-glutamate + ADP + phosphate + 2 H(+)</text>
        <dbReference type="Rhea" id="RHEA:26426"/>
        <dbReference type="ChEBI" id="CHEBI:15377"/>
        <dbReference type="ChEBI" id="CHEBI:15378"/>
        <dbReference type="ChEBI" id="CHEBI:29985"/>
        <dbReference type="ChEBI" id="CHEBI:30616"/>
        <dbReference type="ChEBI" id="CHEBI:37563"/>
        <dbReference type="ChEBI" id="CHEBI:43474"/>
        <dbReference type="ChEBI" id="CHEBI:46398"/>
        <dbReference type="ChEBI" id="CHEBI:58359"/>
        <dbReference type="ChEBI" id="CHEBI:456216"/>
        <dbReference type="EC" id="6.3.4.2"/>
    </reaction>
</comment>
<dbReference type="GO" id="GO:0097268">
    <property type="term" value="C:cytoophidium"/>
    <property type="evidence" value="ECO:0007669"/>
    <property type="project" value="UniProtKB-ARBA"/>
</dbReference>
<evidence type="ECO:0000256" key="14">
    <source>
        <dbReference type="ARBA" id="ARBA00079941"/>
    </source>
</evidence>
<dbReference type="SUPFAM" id="SSF52317">
    <property type="entry name" value="Class I glutamine amidotransferase-like"/>
    <property type="match status" value="1"/>
</dbReference>
<dbReference type="FunFam" id="3.40.50.880:FF:000002">
    <property type="entry name" value="CTP synthase"/>
    <property type="match status" value="1"/>
</dbReference>
<dbReference type="PANTHER" id="PTHR11550:SF0">
    <property type="entry name" value="CTP SYNTHASE-RELATED"/>
    <property type="match status" value="1"/>
</dbReference>
<protein>
    <recommendedName>
        <fullName evidence="12">CTP synthase</fullName>
        <ecNumber evidence="3">6.3.4.2</ecNumber>
    </recommendedName>
    <alternativeName>
        <fullName evidence="14">Cytidine 5'-triphosphate synthase</fullName>
    </alternativeName>
    <alternativeName>
        <fullName evidence="15">Cytidine triphosphate synthetase</fullName>
    </alternativeName>
    <alternativeName>
        <fullName evidence="13">UTP--ammonia ligase</fullName>
    </alternativeName>
</protein>
<evidence type="ECO:0000256" key="12">
    <source>
        <dbReference type="ARBA" id="ARBA00070745"/>
    </source>
</evidence>
<evidence type="ECO:0000256" key="11">
    <source>
        <dbReference type="ARBA" id="ARBA00047781"/>
    </source>
</evidence>
<evidence type="ECO:0000256" key="15">
    <source>
        <dbReference type="ARBA" id="ARBA00083191"/>
    </source>
</evidence>
<evidence type="ECO:0000256" key="13">
    <source>
        <dbReference type="ARBA" id="ARBA00075170"/>
    </source>
</evidence>
<feature type="domain" description="Glutamine amidotransferase" evidence="17">
    <location>
        <begin position="298"/>
        <end position="519"/>
    </location>
</feature>
<dbReference type="PANTHER" id="PTHR11550">
    <property type="entry name" value="CTP SYNTHASE"/>
    <property type="match status" value="1"/>
</dbReference>
<dbReference type="GO" id="GO:0005524">
    <property type="term" value="F:ATP binding"/>
    <property type="evidence" value="ECO:0007669"/>
    <property type="project" value="UniProtKB-KW"/>
</dbReference>
<organism evidence="19">
    <name type="scientific">Aerophobetes bacterium</name>
    <dbReference type="NCBI Taxonomy" id="2030807"/>
    <lineage>
        <taxon>Bacteria</taxon>
        <taxon>Candidatus Aerophobota</taxon>
    </lineage>
</organism>
<evidence type="ECO:0000259" key="17">
    <source>
        <dbReference type="Pfam" id="PF00117"/>
    </source>
</evidence>
<gene>
    <name evidence="19" type="ORF">ENL39_03690</name>
</gene>
<evidence type="ECO:0000256" key="4">
    <source>
        <dbReference type="ARBA" id="ARBA00022598"/>
    </source>
</evidence>
<dbReference type="NCBIfam" id="NF003792">
    <property type="entry name" value="PRK05380.1"/>
    <property type="match status" value="1"/>
</dbReference>
<keyword evidence="8" id="KW-0460">Magnesium</keyword>
<accession>A0A7V5HZ38</accession>
<evidence type="ECO:0000256" key="2">
    <source>
        <dbReference type="ARBA" id="ARBA00007533"/>
    </source>
</evidence>
<dbReference type="EMBL" id="DRTT01000102">
    <property type="protein sequence ID" value="HHF98573.1"/>
    <property type="molecule type" value="Genomic_DNA"/>
</dbReference>
<proteinExistence type="inferred from homology"/>
<keyword evidence="10" id="KW-0665">Pyrimidine biosynthesis</keyword>
<evidence type="ECO:0000259" key="18">
    <source>
        <dbReference type="Pfam" id="PF06418"/>
    </source>
</evidence>
<dbReference type="Proteomes" id="UP000886070">
    <property type="component" value="Unassembled WGS sequence"/>
</dbReference>
<evidence type="ECO:0000256" key="8">
    <source>
        <dbReference type="ARBA" id="ARBA00022842"/>
    </source>
</evidence>
<comment type="pathway">
    <text evidence="1">Pyrimidine metabolism; CTP biosynthesis via de novo pathway; CTP from UDP: step 2/2.</text>
</comment>
<sequence>MRKYIFITGGVMSSLGKGIIASSIGLILKSMGKRVSILKFDPYLNVDAGSMNPYQHGEVFVTADGGEVDLDLGHYERFLSKNMTRINNVTSGNLYKSIIEKERKGDFLGQTIQVIPHLTHEIKERIRLVGEREESDVVIIEIGGTVGDIESLPFLEAAFEFKGEEDSYFFHVTYVPYLETTQEFKTKPTQHSVKELRSIGIHPDALFLRSKMKVGEEEKKKISKYLGIPIKNIFGVENLSSPYFVPEHLLNSGIKDTLHELGLESKKLDLSEWINFTASLKKERRKKKVGIIGKYVTLKDSYISLEEAILHAGAKAEIDPEINWISSEDIEKGKKIPDDIDGIIIPGGFGKRGIEGMMMSVRYARENKIPFLGICLGLQIVVIEFFRNRVGWKDAHSTEFNKDTSHPVIDLLSSQREIEMLGGTMRLGEGEVIIEEGSLAEEIYKTKVIRERHRHRYTFNLSYLNVLKDYEMDVSGRSRQGEVEIVEIKNHPFFIGVQFHPEFSSKPLNPNPLFVSFLKHL</sequence>
<feature type="transmembrane region" description="Helical" evidence="16">
    <location>
        <begin position="6"/>
        <end position="28"/>
    </location>
</feature>
<evidence type="ECO:0000313" key="19">
    <source>
        <dbReference type="EMBL" id="HHF98573.1"/>
    </source>
</evidence>
<dbReference type="GO" id="GO:0044210">
    <property type="term" value="P:'de novo' CTP biosynthetic process"/>
    <property type="evidence" value="ECO:0007669"/>
    <property type="project" value="UniProtKB-UniPathway"/>
</dbReference>
<dbReference type="InterPro" id="IPR029062">
    <property type="entry name" value="Class_I_gatase-like"/>
</dbReference>
<keyword evidence="5" id="KW-0479">Metal-binding</keyword>
<dbReference type="InterPro" id="IPR004468">
    <property type="entry name" value="CTP_synthase"/>
</dbReference>
<dbReference type="InterPro" id="IPR017456">
    <property type="entry name" value="CTP_synthase_N"/>
</dbReference>
<comment type="caution">
    <text evidence="19">The sequence shown here is derived from an EMBL/GenBank/DDBJ whole genome shotgun (WGS) entry which is preliminary data.</text>
</comment>
<dbReference type="AlphaFoldDB" id="A0A7V5HZ38"/>
<dbReference type="NCBIfam" id="TIGR00337">
    <property type="entry name" value="PyrG"/>
    <property type="match status" value="1"/>
</dbReference>
<keyword evidence="9" id="KW-0315">Glutamine amidotransferase</keyword>
<reference evidence="19" key="1">
    <citation type="journal article" date="2020" name="mSystems">
        <title>Genome- and Community-Level Interaction Insights into Carbon Utilization and Element Cycling Functions of Hydrothermarchaeota in Hydrothermal Sediment.</title>
        <authorList>
            <person name="Zhou Z."/>
            <person name="Liu Y."/>
            <person name="Xu W."/>
            <person name="Pan J."/>
            <person name="Luo Z.H."/>
            <person name="Li M."/>
        </authorList>
    </citation>
    <scope>NUCLEOTIDE SEQUENCE [LARGE SCALE GENOMIC DNA]</scope>
    <source>
        <strain evidence="19">HyVt-92</strain>
    </source>
</reference>
<evidence type="ECO:0000256" key="1">
    <source>
        <dbReference type="ARBA" id="ARBA00005171"/>
    </source>
</evidence>
<dbReference type="InterPro" id="IPR017926">
    <property type="entry name" value="GATASE"/>
</dbReference>